<feature type="compositionally biased region" description="Basic residues" evidence="10">
    <location>
        <begin position="168"/>
        <end position="180"/>
    </location>
</feature>
<evidence type="ECO:0000256" key="2">
    <source>
        <dbReference type="ARBA" id="ARBA00009889"/>
    </source>
</evidence>
<feature type="compositionally biased region" description="Polar residues" evidence="10">
    <location>
        <begin position="937"/>
        <end position="951"/>
    </location>
</feature>
<evidence type="ECO:0000256" key="3">
    <source>
        <dbReference type="ARBA" id="ARBA00022741"/>
    </source>
</evidence>
<keyword evidence="3" id="KW-0547">Nucleotide-binding</keyword>
<dbReference type="GeneID" id="85494299"/>
<feature type="compositionally biased region" description="Acidic residues" evidence="10">
    <location>
        <begin position="1131"/>
        <end position="1142"/>
    </location>
</feature>
<comment type="subunit">
    <text evidence="9">Interacts with the MHF histone-fold complex to form the FANCM-MHF complex.</text>
</comment>
<comment type="subcellular location">
    <subcellularLocation>
        <location evidence="1 9">Nucleus</location>
    </subcellularLocation>
</comment>
<feature type="compositionally biased region" description="Polar residues" evidence="10">
    <location>
        <begin position="55"/>
        <end position="67"/>
    </location>
</feature>
<dbReference type="Pfam" id="PF00271">
    <property type="entry name" value="Helicase_C"/>
    <property type="match status" value="1"/>
</dbReference>
<dbReference type="GO" id="GO:0045003">
    <property type="term" value="P:double-strand break repair via synthesis-dependent strand annealing"/>
    <property type="evidence" value="ECO:0007669"/>
    <property type="project" value="TreeGrafter"/>
</dbReference>
<feature type="compositionally biased region" description="Polar residues" evidence="10">
    <location>
        <begin position="32"/>
        <end position="47"/>
    </location>
</feature>
<feature type="compositionally biased region" description="Polar residues" evidence="10">
    <location>
        <begin position="898"/>
        <end position="907"/>
    </location>
</feature>
<evidence type="ECO:0000256" key="4">
    <source>
        <dbReference type="ARBA" id="ARBA00022801"/>
    </source>
</evidence>
<evidence type="ECO:0000313" key="14">
    <source>
        <dbReference type="Proteomes" id="UP001233271"/>
    </source>
</evidence>
<dbReference type="PANTHER" id="PTHR14025:SF20">
    <property type="entry name" value="FANCONI ANEMIA GROUP M PROTEIN"/>
    <property type="match status" value="1"/>
</dbReference>
<organism evidence="13 14">
    <name type="scientific">Cutaneotrichosporon cavernicola</name>
    <dbReference type="NCBI Taxonomy" id="279322"/>
    <lineage>
        <taxon>Eukaryota</taxon>
        <taxon>Fungi</taxon>
        <taxon>Dikarya</taxon>
        <taxon>Basidiomycota</taxon>
        <taxon>Agaricomycotina</taxon>
        <taxon>Tremellomycetes</taxon>
        <taxon>Trichosporonales</taxon>
        <taxon>Trichosporonaceae</taxon>
        <taxon>Cutaneotrichosporon</taxon>
    </lineage>
</organism>
<dbReference type="GO" id="GO:0009378">
    <property type="term" value="F:four-way junction helicase activity"/>
    <property type="evidence" value="ECO:0007669"/>
    <property type="project" value="TreeGrafter"/>
</dbReference>
<dbReference type="GO" id="GO:0005634">
    <property type="term" value="C:nucleus"/>
    <property type="evidence" value="ECO:0007669"/>
    <property type="project" value="UniProtKB-SubCell"/>
</dbReference>
<dbReference type="SMART" id="SM00487">
    <property type="entry name" value="DEXDc"/>
    <property type="match status" value="1"/>
</dbReference>
<evidence type="ECO:0000256" key="8">
    <source>
        <dbReference type="ARBA" id="ARBA00047995"/>
    </source>
</evidence>
<sequence>MSDSDFDDFDVDFAVDDSFLRQLDDIEGKVTPPTSTRNPSIVASSPQLRAPPFLQNAQAGPSRIGNTSSGASRRAAALGLRLPRPAPHPSSDDYGDMSFTAESLEQIDLATRTKGTTILTSSGISRQRTFARTMSGNMLQTHLNFRRENPYTKGKRWDRTGFAASGRRKVAVKKKRKGTARARYGDDDDDDEGNDDEDSDEPLAPDPTPLVDTSKPYEPQKHHYVQSTVGTYLYPTNHPKRSYQYDIIRSCFTDNTLVALPTGLGKTFVAGVVMLNFYRWFPTGKIVFLAPTRPLVNQQIEACQLTCGIPSQDAAVMTGQSMPAKKRDVMWDERRVFYCTPQTLDNDLRRGAVDPRDIVLAVFDEAHRASGSYAYTTILALITAQNPYFRVLALTATPGNDVPKVQGVVDALHISRIEIRESESPEKRTEKHVILMGPIIIELRDRWAALMKPIIQKLVERHVLTERDLDAKRLKTFRVTSRRLEISRDPTSGLKWAIGTLNNLDKMCRAMAYLLEFSIGMFHTCAMEVAGEPTSKGKAGNSRGGAMSLRNNIEFQRLIHDVEGEMNDIRRHRDGKTLVDSHPKMQKTLELLLAHFAQAEEDEKEHGIPNNTRAMVFCSFRECVLELVDMLNEHPHLLKATKFVGQSQGKLAKDQGFTQKEQKRTIEEFKEGKFNILVATSIGEEGLDIGEVDFVVIYDMPKQSIKLLQRIGRTGRKRDGRVHVLMSEGREDLNWETAQQTHRDIQEEILHSRNLELFEDVERLLPPKFPECIEKEMEIDPWDPAEQGRMLPAASQPQNGKSGGKSKKAAPAKKKRVSGVPPGYEGFKSVAQLLKEGTSNRKKRGRGDSESEEEGSLEESSLMDEAENGFQNTGAASSRGGHKKSTARTRGSKRVKSSGPNSSSEPKTLTRAEEQAIEAEAFERKRDDLNRRALDFFNTQGPLRGRTSSPARGTPPSSPHAYSTAPVNEKLSPRAAEIAGFSQIDLSLSSDEELELVEPTASPHPPRTFPSHSATRLSNMAPPPVPSSPTRPSVVHETPLFRHTGQTPSTGGTEPTPFPVRRGGRRVALPSSEQDSPGPRPLQRLRRRPPSSPAMDPDTSPTVERHARRSHPRLDLAQYLDIDVGVSGSESSDESSGEEDESDRLFAGDFQPTQAPRGYNQRAMYRAGLSTQVGSPAGLAFASRDRHPAFLAKARKPVLLSDDERDRSSENEYQLGSFVCDDDEDVGFDSSQRSDALRL</sequence>
<dbReference type="InterPro" id="IPR001650">
    <property type="entry name" value="Helicase_C-like"/>
</dbReference>
<accession>A0AA48I386</accession>
<evidence type="ECO:0000256" key="9">
    <source>
        <dbReference type="RuleBase" id="RU367027"/>
    </source>
</evidence>
<feature type="region of interest" description="Disordered" evidence="10">
    <location>
        <begin position="785"/>
        <end position="969"/>
    </location>
</feature>
<dbReference type="EMBL" id="AP028214">
    <property type="protein sequence ID" value="BEI90429.1"/>
    <property type="molecule type" value="Genomic_DNA"/>
</dbReference>
<dbReference type="Proteomes" id="UP001233271">
    <property type="component" value="Chromosome 3"/>
</dbReference>
<dbReference type="SMART" id="SM00490">
    <property type="entry name" value="HELICc"/>
    <property type="match status" value="1"/>
</dbReference>
<evidence type="ECO:0000256" key="6">
    <source>
        <dbReference type="ARBA" id="ARBA00022840"/>
    </source>
</evidence>
<evidence type="ECO:0000256" key="10">
    <source>
        <dbReference type="SAM" id="MobiDB-lite"/>
    </source>
</evidence>
<feature type="region of interest" description="Disordered" evidence="10">
    <location>
        <begin position="168"/>
        <end position="219"/>
    </location>
</feature>
<dbReference type="GO" id="GO:0043138">
    <property type="term" value="F:3'-5' DNA helicase activity"/>
    <property type="evidence" value="ECO:0007669"/>
    <property type="project" value="InterPro"/>
</dbReference>
<evidence type="ECO:0000256" key="7">
    <source>
        <dbReference type="ARBA" id="ARBA00023242"/>
    </source>
</evidence>
<dbReference type="InterPro" id="IPR044749">
    <property type="entry name" value="FANCM_DEXDc"/>
</dbReference>
<feature type="compositionally biased region" description="Basic and acidic residues" evidence="10">
    <location>
        <begin position="921"/>
        <end position="934"/>
    </location>
</feature>
<dbReference type="SUPFAM" id="SSF52540">
    <property type="entry name" value="P-loop containing nucleoside triphosphate hydrolases"/>
    <property type="match status" value="1"/>
</dbReference>
<comment type="similarity">
    <text evidence="2 9">Belongs to the DEAD box helicase family. DEAH subfamily. FANCM sub-subfamily.</text>
</comment>
<keyword evidence="6" id="KW-0067">ATP-binding</keyword>
<keyword evidence="7" id="KW-0539">Nucleus</keyword>
<dbReference type="GO" id="GO:0000400">
    <property type="term" value="F:four-way junction DNA binding"/>
    <property type="evidence" value="ECO:0007669"/>
    <property type="project" value="TreeGrafter"/>
</dbReference>
<feature type="region of interest" description="Disordered" evidence="10">
    <location>
        <begin position="992"/>
        <end position="1158"/>
    </location>
</feature>
<dbReference type="EC" id="3.6.4.12" evidence="9"/>
<reference evidence="13" key="1">
    <citation type="journal article" date="2023" name="BMC Genomics">
        <title>Chromosome-level genome assemblies of Cutaneotrichosporon spp. (Trichosporonales, Basidiomycota) reveal imbalanced evolution between nucleotide sequences and chromosome synteny.</title>
        <authorList>
            <person name="Kobayashi Y."/>
            <person name="Kayamori A."/>
            <person name="Aoki K."/>
            <person name="Shiwa Y."/>
            <person name="Matsutani M."/>
            <person name="Fujita N."/>
            <person name="Sugita T."/>
            <person name="Iwasaki W."/>
            <person name="Tanaka N."/>
            <person name="Takashima M."/>
        </authorList>
    </citation>
    <scope>NUCLEOTIDE SEQUENCE</scope>
    <source>
        <strain evidence="13">HIS019</strain>
    </source>
</reference>
<dbReference type="Pfam" id="PF00270">
    <property type="entry name" value="DEAD"/>
    <property type="match status" value="1"/>
</dbReference>
<dbReference type="InterPro" id="IPR011545">
    <property type="entry name" value="DEAD/DEAH_box_helicase_dom"/>
</dbReference>
<gene>
    <name evidence="13" type="primary">MPH1</name>
    <name evidence="13" type="ORF">CcaverHIS019_0304990</name>
</gene>
<dbReference type="InterPro" id="IPR039686">
    <property type="entry name" value="FANCM/Mph1-like_ID"/>
</dbReference>
<dbReference type="InterPro" id="IPR014001">
    <property type="entry name" value="Helicase_ATP-bd"/>
</dbReference>
<keyword evidence="5" id="KW-0347">Helicase</keyword>
<proteinExistence type="inferred from homology"/>
<evidence type="ECO:0000256" key="5">
    <source>
        <dbReference type="ARBA" id="ARBA00022806"/>
    </source>
</evidence>
<evidence type="ECO:0000256" key="1">
    <source>
        <dbReference type="ARBA" id="ARBA00004123"/>
    </source>
</evidence>
<comment type="function">
    <text evidence="9">ATP-dependent DNA helicase involved in DNA damage repair by homologous recombination and in genome maintenance. Capable of unwinding D-loops. Plays a role in limiting crossover recombinants during mitotic DNA double-strand break (DSB) repair. Component of a FANCM-MHF complex which promotes gene conversion at blocked replication forks, probably by reversal of the stalled fork.</text>
</comment>
<feature type="compositionally biased region" description="Polar residues" evidence="10">
    <location>
        <begin position="1044"/>
        <end position="1053"/>
    </location>
</feature>
<comment type="catalytic activity">
    <reaction evidence="8 9">
        <text>ATP + H2O = ADP + phosphate + H(+)</text>
        <dbReference type="Rhea" id="RHEA:13065"/>
        <dbReference type="ChEBI" id="CHEBI:15377"/>
        <dbReference type="ChEBI" id="CHEBI:15378"/>
        <dbReference type="ChEBI" id="CHEBI:30616"/>
        <dbReference type="ChEBI" id="CHEBI:43474"/>
        <dbReference type="ChEBI" id="CHEBI:456216"/>
        <dbReference type="EC" id="3.6.4.12"/>
    </reaction>
</comment>
<feature type="compositionally biased region" description="Acidic residues" evidence="10">
    <location>
        <begin position="186"/>
        <end position="203"/>
    </location>
</feature>
<dbReference type="AlphaFoldDB" id="A0AA48I386"/>
<feature type="compositionally biased region" description="Basic residues" evidence="10">
    <location>
        <begin position="804"/>
        <end position="817"/>
    </location>
</feature>
<dbReference type="Gene3D" id="3.40.50.300">
    <property type="entry name" value="P-loop containing nucleotide triphosphate hydrolases"/>
    <property type="match status" value="2"/>
</dbReference>
<feature type="compositionally biased region" description="Basic residues" evidence="10">
    <location>
        <begin position="880"/>
        <end position="896"/>
    </location>
</feature>
<dbReference type="GO" id="GO:0036297">
    <property type="term" value="P:interstrand cross-link repair"/>
    <property type="evidence" value="ECO:0007669"/>
    <property type="project" value="TreeGrafter"/>
</dbReference>
<feature type="domain" description="Helicase C-terminal" evidence="12">
    <location>
        <begin position="591"/>
        <end position="765"/>
    </location>
</feature>
<feature type="compositionally biased region" description="Acidic residues" evidence="10">
    <location>
        <begin position="850"/>
        <end position="867"/>
    </location>
</feature>
<dbReference type="PROSITE" id="PS51192">
    <property type="entry name" value="HELICASE_ATP_BIND_1"/>
    <property type="match status" value="1"/>
</dbReference>
<dbReference type="FunFam" id="3.40.50.300:FF:000861">
    <property type="entry name" value="Fanconi anemia, complementation group M"/>
    <property type="match status" value="1"/>
</dbReference>
<dbReference type="RefSeq" id="XP_060455694.1">
    <property type="nucleotide sequence ID" value="XM_060598952.1"/>
</dbReference>
<keyword evidence="4" id="KW-0378">Hydrolase</keyword>
<dbReference type="CDD" id="cd12091">
    <property type="entry name" value="FANCM_ID"/>
    <property type="match status" value="1"/>
</dbReference>
<feature type="region of interest" description="Disordered" evidence="10">
    <location>
        <begin position="22"/>
        <end position="75"/>
    </location>
</feature>
<dbReference type="GO" id="GO:0005524">
    <property type="term" value="F:ATP binding"/>
    <property type="evidence" value="ECO:0007669"/>
    <property type="project" value="UniProtKB-UniRule"/>
</dbReference>
<feature type="domain" description="Helicase ATP-binding" evidence="11">
    <location>
        <begin position="247"/>
        <end position="416"/>
    </location>
</feature>
<dbReference type="KEGG" id="ccac:CcaHIS019_0304990"/>
<dbReference type="InterPro" id="IPR027417">
    <property type="entry name" value="P-loop_NTPase"/>
</dbReference>
<name>A0AA48I386_9TREE</name>
<dbReference type="PANTHER" id="PTHR14025">
    <property type="entry name" value="FANCONI ANEMIA GROUP M FANCM FAMILY MEMBER"/>
    <property type="match status" value="1"/>
</dbReference>
<evidence type="ECO:0000313" key="13">
    <source>
        <dbReference type="EMBL" id="BEI90429.1"/>
    </source>
</evidence>
<keyword evidence="14" id="KW-1185">Reference proteome</keyword>
<dbReference type="CDD" id="cd18033">
    <property type="entry name" value="DEXDc_FANCM"/>
    <property type="match status" value="1"/>
</dbReference>
<evidence type="ECO:0000259" key="12">
    <source>
        <dbReference type="PROSITE" id="PS51194"/>
    </source>
</evidence>
<protein>
    <recommendedName>
        <fullName evidence="9">ATP-dependent DNA helicase</fullName>
        <ecNumber evidence="9">3.6.4.12</ecNumber>
    </recommendedName>
</protein>
<dbReference type="PROSITE" id="PS51194">
    <property type="entry name" value="HELICASE_CTER"/>
    <property type="match status" value="1"/>
</dbReference>
<dbReference type="GO" id="GO:0016787">
    <property type="term" value="F:hydrolase activity"/>
    <property type="evidence" value="ECO:0007669"/>
    <property type="project" value="UniProtKB-KW"/>
</dbReference>
<evidence type="ECO:0000259" key="11">
    <source>
        <dbReference type="PROSITE" id="PS51192"/>
    </source>
</evidence>